<organism evidence="2 3">
    <name type="scientific">Flavobacterium cheonhonense</name>
    <dbReference type="NCBI Taxonomy" id="706185"/>
    <lineage>
        <taxon>Bacteria</taxon>
        <taxon>Pseudomonadati</taxon>
        <taxon>Bacteroidota</taxon>
        <taxon>Flavobacteriia</taxon>
        <taxon>Flavobacteriales</taxon>
        <taxon>Flavobacteriaceae</taxon>
        <taxon>Flavobacterium</taxon>
    </lineage>
</organism>
<name>A0ABP7U3X1_9FLAO</name>
<dbReference type="InterPro" id="IPR043744">
    <property type="entry name" value="DUF5689"/>
</dbReference>
<dbReference type="PROSITE" id="PS51257">
    <property type="entry name" value="PROKAR_LIPOPROTEIN"/>
    <property type="match status" value="1"/>
</dbReference>
<dbReference type="Proteomes" id="UP001500968">
    <property type="component" value="Unassembled WGS sequence"/>
</dbReference>
<evidence type="ECO:0000313" key="2">
    <source>
        <dbReference type="EMBL" id="GAA4034571.1"/>
    </source>
</evidence>
<comment type="caution">
    <text evidence="2">The sequence shown here is derived from an EMBL/GenBank/DDBJ whole genome shotgun (WGS) entry which is preliminary data.</text>
</comment>
<sequence>MKNLKFLALAFTAATFVSCVNDEFREPDLSGECTTLTPTKTVQQIAALATASYVKYEGEDIIEAYVTSSDAGGNFYKSISLVSVDGQQGFSIPVDDYNLYTKYEPGRKVYVNMKNRYIVREFGSPIIGNLYNGGTPDDTSDDEVGRISPVEYQSIITRSCDKVEESQIINNITISQALNDSYLNKLIEFDNVQFTDASLGKTYYDATLNDLGGSTNHLITNEFGNTIIVRVSSYANFASKAVPSKSGKIRGVLTKYNSDYQFMVRTESDINLTNDRLAIDFFPPIGGTALAYSGSINEPFTSYTATNQQVFPAYINDAVVGSRYWQIKTFGGNRYIQMTSFGGTAEANRTLFFVPVDFTAASNFSFKSKAGFANGNCLKVYYTTDYVPGTNATNATYTDITSSFTISAGLSNGYPTNFTNSGNYAIPGTLTGNGFFVFEYTGNGTGVTTTMQIDDILIN</sequence>
<evidence type="ECO:0000259" key="1">
    <source>
        <dbReference type="Pfam" id="PF18942"/>
    </source>
</evidence>
<protein>
    <submittedName>
        <fullName evidence="2">DUF5689 domain-containing protein</fullName>
    </submittedName>
</protein>
<dbReference type="RefSeq" id="WP_324689624.1">
    <property type="nucleotide sequence ID" value="NZ_BAABCR010000015.1"/>
</dbReference>
<dbReference type="EMBL" id="BAABCR010000015">
    <property type="protein sequence ID" value="GAA4034571.1"/>
    <property type="molecule type" value="Genomic_DNA"/>
</dbReference>
<evidence type="ECO:0000313" key="3">
    <source>
        <dbReference type="Proteomes" id="UP001500968"/>
    </source>
</evidence>
<dbReference type="Pfam" id="PF18942">
    <property type="entry name" value="DUF5689"/>
    <property type="match status" value="1"/>
</dbReference>
<accession>A0ABP7U3X1</accession>
<feature type="domain" description="DUF5689" evidence="1">
    <location>
        <begin position="38"/>
        <end position="270"/>
    </location>
</feature>
<gene>
    <name evidence="2" type="ORF">GCM10022386_19310</name>
</gene>
<keyword evidence="3" id="KW-1185">Reference proteome</keyword>
<reference evidence="3" key="1">
    <citation type="journal article" date="2019" name="Int. J. Syst. Evol. Microbiol.">
        <title>The Global Catalogue of Microorganisms (GCM) 10K type strain sequencing project: providing services to taxonomists for standard genome sequencing and annotation.</title>
        <authorList>
            <consortium name="The Broad Institute Genomics Platform"/>
            <consortium name="The Broad Institute Genome Sequencing Center for Infectious Disease"/>
            <person name="Wu L."/>
            <person name="Ma J."/>
        </authorList>
    </citation>
    <scope>NUCLEOTIDE SEQUENCE [LARGE SCALE GENOMIC DNA]</scope>
    <source>
        <strain evidence="3">JCM 17064</strain>
    </source>
</reference>
<proteinExistence type="predicted"/>